<dbReference type="AlphaFoldDB" id="A0A1F6VE11"/>
<comment type="caution">
    <text evidence="15">The sequence shown here is derived from an EMBL/GenBank/DDBJ whole genome shotgun (WGS) entry which is preliminary data.</text>
</comment>
<organism evidence="15 16">
    <name type="scientific">Candidatus Muproteobacteria bacterium RBG_16_60_9</name>
    <dbReference type="NCBI Taxonomy" id="1817755"/>
    <lineage>
        <taxon>Bacteria</taxon>
        <taxon>Pseudomonadati</taxon>
        <taxon>Pseudomonadota</taxon>
        <taxon>Candidatus Muproteobacteria</taxon>
    </lineage>
</organism>
<keyword evidence="3" id="KW-1003">Cell membrane</keyword>
<evidence type="ECO:0000256" key="5">
    <source>
        <dbReference type="ARBA" id="ARBA00022679"/>
    </source>
</evidence>
<dbReference type="NCBIfam" id="NF003404">
    <property type="entry name" value="PRK04750.1"/>
    <property type="match status" value="1"/>
</dbReference>
<evidence type="ECO:0000313" key="16">
    <source>
        <dbReference type="Proteomes" id="UP000179076"/>
    </source>
</evidence>
<reference evidence="15 16" key="1">
    <citation type="journal article" date="2016" name="Nat. Commun.">
        <title>Thousands of microbial genomes shed light on interconnected biogeochemical processes in an aquifer system.</title>
        <authorList>
            <person name="Anantharaman K."/>
            <person name="Brown C.T."/>
            <person name="Hug L.A."/>
            <person name="Sharon I."/>
            <person name="Castelle C.J."/>
            <person name="Probst A.J."/>
            <person name="Thomas B.C."/>
            <person name="Singh A."/>
            <person name="Wilkins M.J."/>
            <person name="Karaoz U."/>
            <person name="Brodie E.L."/>
            <person name="Williams K.H."/>
            <person name="Hubbard S.S."/>
            <person name="Banfield J.F."/>
        </authorList>
    </citation>
    <scope>NUCLEOTIDE SEQUENCE [LARGE SCALE GENOMIC DNA]</scope>
</reference>
<evidence type="ECO:0000256" key="11">
    <source>
        <dbReference type="ARBA" id="ARBA00022989"/>
    </source>
</evidence>
<keyword evidence="12 13" id="KW-0472">Membrane</keyword>
<keyword evidence="9 15" id="KW-0418">Kinase</keyword>
<evidence type="ECO:0000256" key="6">
    <source>
        <dbReference type="ARBA" id="ARBA00022688"/>
    </source>
</evidence>
<sequence>MIRRLRRLGRLTRITRIFIRHDLDEFVSAIPLLRPYRWLWRLLPWRWVPRDRRPRGVRLREALQDLGPVFVKLGQVISTRPDLLPEDLFEELVKLQDQVPPFPGAQAEAIVAAALDAPLTTHFREFQTEPVASASVAQVHLARLHDGADVAVKVLRPEIEVVIERDIELMYLLARLAQRYLPDGKRLRPVEVVDQFRKTISHELDLRREAANASQLGANFAGSKLLHVPKVYWDLTRRNVFVMERIDGIPISNIQALKDAGIDMRQLSHNGVEIFFTQAFRDGFFHADMHPGNIFVAPDGQYRAVDFGIMGTLSSEDKRYLAVNFIAFFNRDYHAVADAHLRAGWVPPGTPVGEFEAAIRAVCEPIFARPIKDISFGRLLLQLFQTARQFNMEVQPQLVLLQKTLFNIEGLGRRLYPDLDLWVTAKPFLERWMRDQLSPRALLRELRNEMPKWWARLPRLPGLLHETLQRVHDGELSLEWKSAELVRLREQLRASERRNYFAIAGGSLLVTAALLGNWSGFDAKFASVSGATALAVAVAGIFLLWLGRPRQSGG</sequence>
<dbReference type="SUPFAM" id="SSF56112">
    <property type="entry name" value="Protein kinase-like (PK-like)"/>
    <property type="match status" value="1"/>
</dbReference>
<accession>A0A1F6VE11</accession>
<dbReference type="PANTHER" id="PTHR10566:SF113">
    <property type="entry name" value="PROTEIN ACTIVITY OF BC1 COMPLEX KINASE 7, CHLOROPLASTIC"/>
    <property type="match status" value="1"/>
</dbReference>
<dbReference type="InterPro" id="IPR000719">
    <property type="entry name" value="Prot_kinase_dom"/>
</dbReference>
<protein>
    <submittedName>
        <fullName evidence="15">Ubiquinone biosynthesis regulatory protein kinase UbiB</fullName>
    </submittedName>
</protein>
<feature type="transmembrane region" description="Helical" evidence="13">
    <location>
        <begin position="499"/>
        <end position="519"/>
    </location>
</feature>
<dbReference type="GO" id="GO:0006744">
    <property type="term" value="P:ubiquinone biosynthetic process"/>
    <property type="evidence" value="ECO:0007669"/>
    <property type="project" value="UniProtKB-UniPathway"/>
</dbReference>
<dbReference type="NCBIfam" id="TIGR01982">
    <property type="entry name" value="UbiB"/>
    <property type="match status" value="1"/>
</dbReference>
<evidence type="ECO:0000259" key="14">
    <source>
        <dbReference type="PROSITE" id="PS50011"/>
    </source>
</evidence>
<name>A0A1F6VE11_9PROT</name>
<keyword evidence="10" id="KW-0067">ATP-binding</keyword>
<keyword evidence="6" id="KW-0831">Ubiquinone biosynthesis</keyword>
<dbReference type="Proteomes" id="UP000179076">
    <property type="component" value="Unassembled WGS sequence"/>
</dbReference>
<dbReference type="CDD" id="cd13972">
    <property type="entry name" value="UbiB"/>
    <property type="match status" value="1"/>
</dbReference>
<dbReference type="InterPro" id="IPR045308">
    <property type="entry name" value="UbiB_bact"/>
</dbReference>
<dbReference type="EMBL" id="MFSP01000045">
    <property type="protein sequence ID" value="OGI67834.1"/>
    <property type="molecule type" value="Genomic_DNA"/>
</dbReference>
<gene>
    <name evidence="15" type="ORF">A2W18_06755</name>
</gene>
<evidence type="ECO:0000256" key="2">
    <source>
        <dbReference type="ARBA" id="ARBA00009670"/>
    </source>
</evidence>
<dbReference type="GO" id="GO:0004672">
    <property type="term" value="F:protein kinase activity"/>
    <property type="evidence" value="ECO:0007669"/>
    <property type="project" value="InterPro"/>
</dbReference>
<dbReference type="InterPro" id="IPR004147">
    <property type="entry name" value="ABC1_dom"/>
</dbReference>
<proteinExistence type="inferred from homology"/>
<feature type="domain" description="Protein kinase" evidence="14">
    <location>
        <begin position="125"/>
        <end position="468"/>
    </location>
</feature>
<keyword evidence="7 13" id="KW-0812">Transmembrane</keyword>
<evidence type="ECO:0000256" key="3">
    <source>
        <dbReference type="ARBA" id="ARBA00022475"/>
    </source>
</evidence>
<feature type="transmembrane region" description="Helical" evidence="13">
    <location>
        <begin position="525"/>
        <end position="546"/>
    </location>
</feature>
<dbReference type="InterPro" id="IPR050154">
    <property type="entry name" value="UbiB_kinase"/>
</dbReference>
<evidence type="ECO:0000256" key="10">
    <source>
        <dbReference type="ARBA" id="ARBA00022840"/>
    </source>
</evidence>
<evidence type="ECO:0000256" key="8">
    <source>
        <dbReference type="ARBA" id="ARBA00022741"/>
    </source>
</evidence>
<evidence type="ECO:0000256" key="13">
    <source>
        <dbReference type="SAM" id="Phobius"/>
    </source>
</evidence>
<comment type="pathway">
    <text evidence="1">Cofactor biosynthesis; ubiquinone biosynthesis [regulation].</text>
</comment>
<dbReference type="InterPro" id="IPR011009">
    <property type="entry name" value="Kinase-like_dom_sf"/>
</dbReference>
<dbReference type="PANTHER" id="PTHR10566">
    <property type="entry name" value="CHAPERONE-ACTIVITY OF BC1 COMPLEX CABC1 -RELATED"/>
    <property type="match status" value="1"/>
</dbReference>
<keyword evidence="4" id="KW-0997">Cell inner membrane</keyword>
<keyword evidence="8" id="KW-0547">Nucleotide-binding</keyword>
<dbReference type="GO" id="GO:0005524">
    <property type="term" value="F:ATP binding"/>
    <property type="evidence" value="ECO:0007669"/>
    <property type="project" value="UniProtKB-KW"/>
</dbReference>
<evidence type="ECO:0000256" key="12">
    <source>
        <dbReference type="ARBA" id="ARBA00023136"/>
    </source>
</evidence>
<dbReference type="UniPathway" id="UPA00232"/>
<dbReference type="PROSITE" id="PS50011">
    <property type="entry name" value="PROTEIN_KINASE_DOM"/>
    <property type="match status" value="1"/>
</dbReference>
<dbReference type="Pfam" id="PF03109">
    <property type="entry name" value="ABC1"/>
    <property type="match status" value="1"/>
</dbReference>
<keyword evidence="15" id="KW-0830">Ubiquinone</keyword>
<comment type="similarity">
    <text evidence="2">Belongs to the protein kinase superfamily. ADCK protein kinase family.</text>
</comment>
<keyword evidence="11 13" id="KW-1133">Transmembrane helix</keyword>
<dbReference type="InterPro" id="IPR010232">
    <property type="entry name" value="UbiB"/>
</dbReference>
<evidence type="ECO:0000256" key="1">
    <source>
        <dbReference type="ARBA" id="ARBA00005020"/>
    </source>
</evidence>
<evidence type="ECO:0000313" key="15">
    <source>
        <dbReference type="EMBL" id="OGI67834.1"/>
    </source>
</evidence>
<evidence type="ECO:0000256" key="7">
    <source>
        <dbReference type="ARBA" id="ARBA00022692"/>
    </source>
</evidence>
<evidence type="ECO:0000256" key="4">
    <source>
        <dbReference type="ARBA" id="ARBA00022519"/>
    </source>
</evidence>
<keyword evidence="5" id="KW-0808">Transferase</keyword>
<evidence type="ECO:0000256" key="9">
    <source>
        <dbReference type="ARBA" id="ARBA00022777"/>
    </source>
</evidence>